<keyword evidence="4" id="KW-0963">Cytoplasm</keyword>
<accession>A0A5N5L9D0</accession>
<evidence type="ECO:0000259" key="10">
    <source>
        <dbReference type="Pfam" id="PF25529"/>
    </source>
</evidence>
<dbReference type="FunFam" id="3.20.20.80:FF:000043">
    <property type="entry name" value="cytosolic endo-beta-N-acetylglucosaminidase"/>
    <property type="match status" value="1"/>
</dbReference>
<reference evidence="12" key="1">
    <citation type="journal article" date="2019" name="Gigascience">
        <title>De novo genome assembly of the endangered Acer yangbiense, a plant species with extremely small populations endemic to Yunnan Province, China.</title>
        <authorList>
            <person name="Yang J."/>
            <person name="Wariss H.M."/>
            <person name="Tao L."/>
            <person name="Zhang R."/>
            <person name="Yun Q."/>
            <person name="Hollingsworth P."/>
            <person name="Dao Z."/>
            <person name="Luo G."/>
            <person name="Guo H."/>
            <person name="Ma Y."/>
            <person name="Sun W."/>
        </authorList>
    </citation>
    <scope>NUCLEOTIDE SEQUENCE [LARGE SCALE GENOMIC DNA]</scope>
    <source>
        <strain evidence="12">cv. br00</strain>
    </source>
</reference>
<comment type="similarity">
    <text evidence="2">Belongs to the glycosyl hydrolase 85 family.</text>
</comment>
<evidence type="ECO:0000256" key="5">
    <source>
        <dbReference type="ARBA" id="ARBA00022801"/>
    </source>
</evidence>
<comment type="subcellular location">
    <subcellularLocation>
        <location evidence="1">Cytoplasm</location>
        <location evidence="1">Cytosol</location>
    </subcellularLocation>
</comment>
<dbReference type="GO" id="GO:0006491">
    <property type="term" value="P:N-glycan processing"/>
    <property type="evidence" value="ECO:0007669"/>
    <property type="project" value="UniProtKB-ARBA"/>
</dbReference>
<comment type="caution">
    <text evidence="11">The sequence shown here is derived from an EMBL/GenBank/DDBJ whole genome shotgun (WGS) entry which is preliminary data.</text>
</comment>
<dbReference type="GO" id="GO:0033925">
    <property type="term" value="F:mannosyl-glycoprotein endo-beta-N-acetylglucosaminidase activity"/>
    <property type="evidence" value="ECO:0007669"/>
    <property type="project" value="UniProtKB-EC"/>
</dbReference>
<dbReference type="Gene3D" id="3.20.20.80">
    <property type="entry name" value="Glycosidases"/>
    <property type="match status" value="2"/>
</dbReference>
<dbReference type="EMBL" id="VDCV01000010">
    <property type="protein sequence ID" value="KAB5538656.1"/>
    <property type="molecule type" value="Genomic_DNA"/>
</dbReference>
<dbReference type="InterPro" id="IPR057882">
    <property type="entry name" value="ENGase_C"/>
</dbReference>
<dbReference type="Pfam" id="PF25529">
    <property type="entry name" value="Ig_ENGASE1_C"/>
    <property type="match status" value="1"/>
</dbReference>
<evidence type="ECO:0000256" key="6">
    <source>
        <dbReference type="ARBA" id="ARBA00023295"/>
    </source>
</evidence>
<feature type="domain" description="Cytosolic endo-beta-N-acetylglucosaminidase TIM barrel" evidence="9">
    <location>
        <begin position="421"/>
        <end position="486"/>
    </location>
</feature>
<evidence type="ECO:0000256" key="3">
    <source>
        <dbReference type="ARBA" id="ARBA00012566"/>
    </source>
</evidence>
<evidence type="ECO:0000259" key="9">
    <source>
        <dbReference type="Pfam" id="PF03644"/>
    </source>
</evidence>
<comment type="function">
    <text evidence="8">Endoglycosidase that releases N-glycans from glycoproteins by cleaving the beta-1,4-glycosidic bond in the N,N'-diacetylchitobiose core. Involved in the production of high-mannose type N-glycans during plant development and fruit maturation.</text>
</comment>
<feature type="domain" description="Cytosolic endo-beta-N-acetylglucosaminidase TIM barrel" evidence="9">
    <location>
        <begin position="110"/>
        <end position="318"/>
    </location>
</feature>
<dbReference type="InterPro" id="IPR032979">
    <property type="entry name" value="ENGase"/>
</dbReference>
<dbReference type="Pfam" id="PF03644">
    <property type="entry name" value="Glyco_hydro_85"/>
    <property type="match status" value="2"/>
</dbReference>
<gene>
    <name evidence="11" type="ORF">DKX38_016189</name>
</gene>
<evidence type="ECO:0000313" key="12">
    <source>
        <dbReference type="Proteomes" id="UP000326939"/>
    </source>
</evidence>
<dbReference type="GO" id="GO:0005829">
    <property type="term" value="C:cytosol"/>
    <property type="evidence" value="ECO:0007669"/>
    <property type="project" value="UniProtKB-SubCell"/>
</dbReference>
<keyword evidence="5" id="KW-0378">Hydrolase</keyword>
<proteinExistence type="inferred from homology"/>
<dbReference type="AlphaFoldDB" id="A0A5N5L9D0"/>
<sequence>MLISLFRAYINRHTPRTLYNFLSLILEKMKSNAPPQDQESSTIDHPPQFDPLQPCSPISYPIKTLEELETRSYFESFHCPFNKSSVPLKPTSLPNRPRLLVCHDMQGGYVDDKWVQGGTNADAYAIWHWYLIDVFVYFSHNLVTLPPPCWTNAAHRHGVKVLGTFITEWDEGRLICNKLLATKESAQMCAERLAELAIDLGFDGWLINMEVGLLEEQIPILEEFVSHLTHTMHSSMPESLVIWYDSVITTGNLRWQDQLNEKNKPFFDICDGIFVNYTWKSNYPDLSAAVAGDRKFDVYMGIDVFGRKTFGGGQWNVALWKGCGIVEVNCSVRGIPGPISWVTPKPGLVHLPSETIGYFVLELEMILWTCSILDAFCLEWYQFLSHMDPVFMLDRSIFSVHYIGVGSHFLSVKQIIFLMGETNVALDVLKKANVSAAIFAPGWLYETKQPPDFQTAQNCWWELVAKSWGRVNNYPKLLPFYSNFDQDSISLDAVSALSLSNHGQGYHISVEGNQLTDAPWNNMSCQGFQPRLEFIDGPTPDAIQFVVDFKEESYNGGGNITFKGTLEDNVPFTIRLFQGELLLDNVPLIVTYSVSFLIWFNFDDIRVFHNKMASPYHILPVKNSAANKFFEMIILEVKSKGDSLLGLSLQFSSLLSERISVLVAPSEMNGLSHKFSKVIMPSQVGKMASKWIVHEGTVAMDGLILTEIHAVCYRTKSTPRELISEVRADNQDSALAPSLAEYSAVLGHISIKNSSENLFFPPSTAWLTESQYIKYSLISQGFKTASLKILWKLKDGNNFLFPKYNIYVEKLAKQVDGNAAGRLEDTRVYLGAAHVQAFYISDLSIPSHIGRLKFIIQACAADGTCQELDDSPYMLLDVEGQ</sequence>
<name>A0A5N5L9D0_9ROSI</name>
<evidence type="ECO:0000256" key="2">
    <source>
        <dbReference type="ARBA" id="ARBA00007849"/>
    </source>
</evidence>
<feature type="domain" description="Cytosolic endo-beta-N-acetylglucosaminidase C-terminal" evidence="10">
    <location>
        <begin position="759"/>
        <end position="879"/>
    </location>
</feature>
<evidence type="ECO:0000256" key="8">
    <source>
        <dbReference type="ARBA" id="ARBA00060018"/>
    </source>
</evidence>
<protein>
    <recommendedName>
        <fullName evidence="3">mannosyl-glycoprotein endo-beta-N-acetylglucosaminidase</fullName>
        <ecNumber evidence="3">3.2.1.96</ecNumber>
    </recommendedName>
</protein>
<dbReference type="PANTHER" id="PTHR13246:SF1">
    <property type="entry name" value="CYTOSOLIC ENDO-BETA-N-ACETYLGLUCOSAMINIDASE"/>
    <property type="match status" value="1"/>
</dbReference>
<evidence type="ECO:0000313" key="11">
    <source>
        <dbReference type="EMBL" id="KAB5538656.1"/>
    </source>
</evidence>
<keyword evidence="12" id="KW-1185">Reference proteome</keyword>
<dbReference type="EC" id="3.2.1.96" evidence="3"/>
<dbReference type="Gene3D" id="2.60.120.260">
    <property type="entry name" value="Galactose-binding domain-like"/>
    <property type="match status" value="1"/>
</dbReference>
<dbReference type="Proteomes" id="UP000326939">
    <property type="component" value="Chromosome 10"/>
</dbReference>
<dbReference type="CDD" id="cd06547">
    <property type="entry name" value="GH85_ENGase"/>
    <property type="match status" value="1"/>
</dbReference>
<dbReference type="InterPro" id="IPR005201">
    <property type="entry name" value="TIM_ENGase"/>
</dbReference>
<organism evidence="11 12">
    <name type="scientific">Salix brachista</name>
    <dbReference type="NCBI Taxonomy" id="2182728"/>
    <lineage>
        <taxon>Eukaryota</taxon>
        <taxon>Viridiplantae</taxon>
        <taxon>Streptophyta</taxon>
        <taxon>Embryophyta</taxon>
        <taxon>Tracheophyta</taxon>
        <taxon>Spermatophyta</taxon>
        <taxon>Magnoliopsida</taxon>
        <taxon>eudicotyledons</taxon>
        <taxon>Gunneridae</taxon>
        <taxon>Pentapetalae</taxon>
        <taxon>rosids</taxon>
        <taxon>fabids</taxon>
        <taxon>Malpighiales</taxon>
        <taxon>Salicaceae</taxon>
        <taxon>Saliceae</taxon>
        <taxon>Salix</taxon>
    </lineage>
</organism>
<evidence type="ECO:0000256" key="4">
    <source>
        <dbReference type="ARBA" id="ARBA00022490"/>
    </source>
</evidence>
<keyword evidence="6" id="KW-0326">Glycosidase</keyword>
<evidence type="ECO:0000256" key="1">
    <source>
        <dbReference type="ARBA" id="ARBA00004514"/>
    </source>
</evidence>
<evidence type="ECO:0000256" key="7">
    <source>
        <dbReference type="ARBA" id="ARBA00034414"/>
    </source>
</evidence>
<comment type="catalytic activity">
    <reaction evidence="7">
        <text>an N(4)-(oligosaccharide-(1-&gt;3)-[oligosaccharide-(1-&gt;6)]-beta-D-Man-(1-&gt;4)-beta-D-GlcNAc-(1-&gt;4)-alpha-D-GlcNAc)-L-asparaginyl-[protein] + H2O = an oligosaccharide-(1-&gt;3)-[oligosaccharide-(1-&gt;6)]-beta-D-Man-(1-&gt;4)-D-GlcNAc + N(4)-(N-acetyl-beta-D-glucosaminyl)-L-asparaginyl-[protein]</text>
        <dbReference type="Rhea" id="RHEA:73067"/>
        <dbReference type="Rhea" id="RHEA-COMP:12603"/>
        <dbReference type="Rhea" id="RHEA-COMP:18176"/>
        <dbReference type="ChEBI" id="CHEBI:15377"/>
        <dbReference type="ChEBI" id="CHEBI:132248"/>
        <dbReference type="ChEBI" id="CHEBI:192714"/>
        <dbReference type="ChEBI" id="CHEBI:192715"/>
        <dbReference type="EC" id="3.2.1.96"/>
    </reaction>
</comment>
<dbReference type="PANTHER" id="PTHR13246">
    <property type="entry name" value="ENDO BETA N-ACETYLGLUCOSAMINIDASE"/>
    <property type="match status" value="1"/>
</dbReference>